<accession>A0A8H4TII8</accession>
<feature type="compositionally biased region" description="Polar residues" evidence="1">
    <location>
        <begin position="1"/>
        <end position="12"/>
    </location>
</feature>
<dbReference type="AlphaFoldDB" id="A0A8H4TII8"/>
<gene>
    <name evidence="2" type="ORF">FGADI_2337</name>
</gene>
<evidence type="ECO:0000313" key="2">
    <source>
        <dbReference type="EMBL" id="KAF4958537.1"/>
    </source>
</evidence>
<dbReference type="EMBL" id="JABFAI010000050">
    <property type="protein sequence ID" value="KAF4958537.1"/>
    <property type="molecule type" value="Genomic_DNA"/>
</dbReference>
<keyword evidence="3" id="KW-1185">Reference proteome</keyword>
<reference evidence="2" key="2">
    <citation type="submission" date="2020-05" db="EMBL/GenBank/DDBJ databases">
        <authorList>
            <person name="Kim H.-S."/>
            <person name="Proctor R.H."/>
            <person name="Brown D.W."/>
        </authorList>
    </citation>
    <scope>NUCLEOTIDE SEQUENCE</scope>
    <source>
        <strain evidence="2">NRRL 45417</strain>
    </source>
</reference>
<reference evidence="2" key="1">
    <citation type="journal article" date="2020" name="BMC Genomics">
        <title>Correction to: Identification and distribution of gene clusters required for synthesis of sphingolipid metabolism inhibitors in diverse species of the filamentous fungus Fusarium.</title>
        <authorList>
            <person name="Kim H.S."/>
            <person name="Lohmar J.M."/>
            <person name="Busman M."/>
            <person name="Brown D.W."/>
            <person name="Naumann T.A."/>
            <person name="Divon H.H."/>
            <person name="Lysoe E."/>
            <person name="Uhlig S."/>
            <person name="Proctor R.H."/>
        </authorList>
    </citation>
    <scope>NUCLEOTIDE SEQUENCE</scope>
    <source>
        <strain evidence="2">NRRL 45417</strain>
    </source>
</reference>
<evidence type="ECO:0000313" key="3">
    <source>
        <dbReference type="Proteomes" id="UP000604273"/>
    </source>
</evidence>
<protein>
    <submittedName>
        <fullName evidence="2">Uncharacterized protein</fullName>
    </submittedName>
</protein>
<proteinExistence type="predicted"/>
<comment type="caution">
    <text evidence="2">The sequence shown here is derived from an EMBL/GenBank/DDBJ whole genome shotgun (WGS) entry which is preliminary data.</text>
</comment>
<dbReference type="OrthoDB" id="5065583at2759"/>
<feature type="region of interest" description="Disordered" evidence="1">
    <location>
        <begin position="1"/>
        <end position="28"/>
    </location>
</feature>
<feature type="region of interest" description="Disordered" evidence="1">
    <location>
        <begin position="59"/>
        <end position="78"/>
    </location>
</feature>
<evidence type="ECO:0000256" key="1">
    <source>
        <dbReference type="SAM" id="MobiDB-lite"/>
    </source>
</evidence>
<name>A0A8H4TII8_9HYPO</name>
<dbReference type="Proteomes" id="UP000604273">
    <property type="component" value="Unassembled WGS sequence"/>
</dbReference>
<organism evidence="2 3">
    <name type="scientific">Fusarium gaditjirri</name>
    <dbReference type="NCBI Taxonomy" id="282569"/>
    <lineage>
        <taxon>Eukaryota</taxon>
        <taxon>Fungi</taxon>
        <taxon>Dikarya</taxon>
        <taxon>Ascomycota</taxon>
        <taxon>Pezizomycotina</taxon>
        <taxon>Sordariomycetes</taxon>
        <taxon>Hypocreomycetidae</taxon>
        <taxon>Hypocreales</taxon>
        <taxon>Nectriaceae</taxon>
        <taxon>Fusarium</taxon>
        <taxon>Fusarium nisikadoi species complex</taxon>
    </lineage>
</organism>
<sequence length="213" mass="23725">MSAHHSNQQQGLSRGEQRAPNSTPLNATDRLKLQELEIAFAKAKRELEVFCMEKDQTSSLLSGDSSEDNGQDHHGPDNIPDNYCPNCGNPHKSAPVAENKYRPPITGGVCCVITRVMNAQGESQVRYTNTTTGGRDDGEWYVFNREGGCMGTQISGSIERLADRVREESGCQRVFWSLYPDCPEEFNRILENHTQLKRSKNSGHDLETGEPVL</sequence>